<evidence type="ECO:0000313" key="6">
    <source>
        <dbReference type="Proteomes" id="UP000182146"/>
    </source>
</evidence>
<dbReference type="GO" id="GO:0006826">
    <property type="term" value="P:iron ion transport"/>
    <property type="evidence" value="ECO:0007669"/>
    <property type="project" value="InterPro"/>
</dbReference>
<evidence type="ECO:0000256" key="1">
    <source>
        <dbReference type="ARBA" id="ARBA00008093"/>
    </source>
</evidence>
<accession>A0A1G9WAF4</accession>
<name>A0A1G9WAF4_9BACT</name>
<organism evidence="5 6">
    <name type="scientific">Geoalkalibacter ferrihydriticus</name>
    <dbReference type="NCBI Taxonomy" id="392333"/>
    <lineage>
        <taxon>Bacteria</taxon>
        <taxon>Pseudomonadati</taxon>
        <taxon>Thermodesulfobacteriota</taxon>
        <taxon>Desulfuromonadia</taxon>
        <taxon>Desulfuromonadales</taxon>
        <taxon>Geoalkalibacteraceae</taxon>
        <taxon>Geoalkalibacter</taxon>
    </lineage>
</organism>
<proteinExistence type="inferred from homology"/>
<dbReference type="Pfam" id="PF00210">
    <property type="entry name" value="Ferritin"/>
    <property type="match status" value="1"/>
</dbReference>
<evidence type="ECO:0000256" key="2">
    <source>
        <dbReference type="ARBA" id="ARBA00022434"/>
    </source>
</evidence>
<dbReference type="PROSITE" id="PS50905">
    <property type="entry name" value="FERRITIN_LIKE"/>
    <property type="match status" value="1"/>
</dbReference>
<dbReference type="SUPFAM" id="SSF47240">
    <property type="entry name" value="Ferritin-like"/>
    <property type="match status" value="1"/>
</dbReference>
<evidence type="ECO:0000256" key="3">
    <source>
        <dbReference type="ARBA" id="ARBA00023004"/>
    </source>
</evidence>
<dbReference type="InterPro" id="IPR002024">
    <property type="entry name" value="Bacterioferritin"/>
</dbReference>
<feature type="domain" description="Ferritin-like diiron" evidence="4">
    <location>
        <begin position="1"/>
        <end position="64"/>
    </location>
</feature>
<dbReference type="InterPro" id="IPR012347">
    <property type="entry name" value="Ferritin-like"/>
</dbReference>
<dbReference type="InterPro" id="IPR008331">
    <property type="entry name" value="Ferritin_DPS_dom"/>
</dbReference>
<sequence length="74" mass="8364">MPEELHENDRNAELSAIKGYNESSAMATEVGDNGTKTMLEAILKDEEEHIDWLEAQQDQIEQMGIQLYLAEQIG</sequence>
<dbReference type="GO" id="GO:0008199">
    <property type="term" value="F:ferric iron binding"/>
    <property type="evidence" value="ECO:0007669"/>
    <property type="project" value="InterPro"/>
</dbReference>
<comment type="similarity">
    <text evidence="1">Belongs to the bacterioferritin family.</text>
</comment>
<evidence type="ECO:0000259" key="4">
    <source>
        <dbReference type="PROSITE" id="PS50905"/>
    </source>
</evidence>
<dbReference type="STRING" id="392333.SAMN05660860_03210"/>
<dbReference type="InterPro" id="IPR009078">
    <property type="entry name" value="Ferritin-like_SF"/>
</dbReference>
<dbReference type="PRINTS" id="PR00601">
    <property type="entry name" value="BACFERRITIN"/>
</dbReference>
<keyword evidence="3" id="KW-0408">Iron</keyword>
<evidence type="ECO:0000313" key="5">
    <source>
        <dbReference type="EMBL" id="SDM80975.1"/>
    </source>
</evidence>
<dbReference type="Gene3D" id="1.20.1260.10">
    <property type="match status" value="1"/>
</dbReference>
<dbReference type="GO" id="GO:0006879">
    <property type="term" value="P:intracellular iron ion homeostasis"/>
    <property type="evidence" value="ECO:0007669"/>
    <property type="project" value="UniProtKB-KW"/>
</dbReference>
<gene>
    <name evidence="5" type="ORF">SAMN05660860_03210</name>
</gene>
<dbReference type="AlphaFoldDB" id="A0A1G9WAF4"/>
<dbReference type="InterPro" id="IPR009040">
    <property type="entry name" value="Ferritin-like_diiron"/>
</dbReference>
<protein>
    <submittedName>
        <fullName evidence="5">Bacterioferritin</fullName>
    </submittedName>
</protein>
<reference evidence="5 6" key="1">
    <citation type="submission" date="2016-10" db="EMBL/GenBank/DDBJ databases">
        <authorList>
            <person name="de Groot N.N."/>
        </authorList>
    </citation>
    <scope>NUCLEOTIDE SEQUENCE [LARGE SCALE GENOMIC DNA]</scope>
    <source>
        <strain evidence="5 6">DSM 17813</strain>
    </source>
</reference>
<keyword evidence="2" id="KW-0409">Iron storage</keyword>
<dbReference type="Proteomes" id="UP000182146">
    <property type="component" value="Unassembled WGS sequence"/>
</dbReference>
<dbReference type="EMBL" id="FNGU01000010">
    <property type="protein sequence ID" value="SDM80975.1"/>
    <property type="molecule type" value="Genomic_DNA"/>
</dbReference>